<comment type="caution">
    <text evidence="11">The sequence shown here is derived from an EMBL/GenBank/DDBJ whole genome shotgun (WGS) entry which is preliminary data.</text>
</comment>
<comment type="subcellular location">
    <subcellularLocation>
        <location evidence="1">Cell inner membrane</location>
        <topology evidence="1">Multi-pass membrane protein</topology>
    </subcellularLocation>
    <subcellularLocation>
        <location evidence="9">Cell membrane</location>
        <topology evidence="9">Multi-pass membrane protein</topology>
    </subcellularLocation>
</comment>
<proteinExistence type="inferred from homology"/>
<evidence type="ECO:0000256" key="1">
    <source>
        <dbReference type="ARBA" id="ARBA00004429"/>
    </source>
</evidence>
<comment type="similarity">
    <text evidence="2 9">Belongs to the ABC-2 integral membrane protein family.</text>
</comment>
<feature type="transmembrane region" description="Helical" evidence="9">
    <location>
        <begin position="120"/>
        <end position="147"/>
    </location>
</feature>
<evidence type="ECO:0000256" key="4">
    <source>
        <dbReference type="ARBA" id="ARBA00022475"/>
    </source>
</evidence>
<keyword evidence="7 9" id="KW-1133">Transmembrane helix</keyword>
<dbReference type="PROSITE" id="PS51012">
    <property type="entry name" value="ABC_TM2"/>
    <property type="match status" value="1"/>
</dbReference>
<dbReference type="InterPro" id="IPR000412">
    <property type="entry name" value="ABC_2_transport"/>
</dbReference>
<feature type="transmembrane region" description="Helical" evidence="9">
    <location>
        <begin position="46"/>
        <end position="68"/>
    </location>
</feature>
<evidence type="ECO:0000256" key="5">
    <source>
        <dbReference type="ARBA" id="ARBA00022519"/>
    </source>
</evidence>
<feature type="transmembrane region" description="Helical" evidence="9">
    <location>
        <begin position="159"/>
        <end position="179"/>
    </location>
</feature>
<evidence type="ECO:0000256" key="2">
    <source>
        <dbReference type="ARBA" id="ARBA00007783"/>
    </source>
</evidence>
<protein>
    <recommendedName>
        <fullName evidence="9">Transport permease protein</fullName>
    </recommendedName>
</protein>
<dbReference type="Proteomes" id="UP001597112">
    <property type="component" value="Unassembled WGS sequence"/>
</dbReference>
<keyword evidence="5" id="KW-0997">Cell inner membrane</keyword>
<evidence type="ECO:0000256" key="3">
    <source>
        <dbReference type="ARBA" id="ARBA00022448"/>
    </source>
</evidence>
<feature type="transmembrane region" description="Helical" evidence="9">
    <location>
        <begin position="246"/>
        <end position="266"/>
    </location>
</feature>
<dbReference type="InterPro" id="IPR013525">
    <property type="entry name" value="ABC2_TM"/>
</dbReference>
<gene>
    <name evidence="11" type="ORF">ACFQ21_12410</name>
</gene>
<keyword evidence="3 9" id="KW-0813">Transport</keyword>
<evidence type="ECO:0000259" key="10">
    <source>
        <dbReference type="PROSITE" id="PS51012"/>
    </source>
</evidence>
<keyword evidence="4 9" id="KW-1003">Cell membrane</keyword>
<evidence type="ECO:0000313" key="12">
    <source>
        <dbReference type="Proteomes" id="UP001597112"/>
    </source>
</evidence>
<evidence type="ECO:0000256" key="9">
    <source>
        <dbReference type="RuleBase" id="RU361157"/>
    </source>
</evidence>
<name>A0ABW3K203_9BACT</name>
<dbReference type="PRINTS" id="PR00164">
    <property type="entry name" value="ABC2TRNSPORT"/>
</dbReference>
<dbReference type="PANTHER" id="PTHR30413">
    <property type="entry name" value="INNER MEMBRANE TRANSPORT PERMEASE"/>
    <property type="match status" value="1"/>
</dbReference>
<organism evidence="11 12">
    <name type="scientific">Ohtaekwangia kribbensis</name>
    <dbReference type="NCBI Taxonomy" id="688913"/>
    <lineage>
        <taxon>Bacteria</taxon>
        <taxon>Pseudomonadati</taxon>
        <taxon>Bacteroidota</taxon>
        <taxon>Cytophagia</taxon>
        <taxon>Cytophagales</taxon>
        <taxon>Fulvivirgaceae</taxon>
        <taxon>Ohtaekwangia</taxon>
    </lineage>
</organism>
<feature type="transmembrane region" description="Helical" evidence="9">
    <location>
        <begin position="80"/>
        <end position="99"/>
    </location>
</feature>
<feature type="domain" description="ABC transmembrane type-2" evidence="10">
    <location>
        <begin position="47"/>
        <end position="269"/>
    </location>
</feature>
<evidence type="ECO:0000256" key="8">
    <source>
        <dbReference type="ARBA" id="ARBA00023136"/>
    </source>
</evidence>
<evidence type="ECO:0000313" key="11">
    <source>
        <dbReference type="EMBL" id="MFD1000117.1"/>
    </source>
</evidence>
<evidence type="ECO:0000256" key="6">
    <source>
        <dbReference type="ARBA" id="ARBA00022692"/>
    </source>
</evidence>
<dbReference type="Pfam" id="PF01061">
    <property type="entry name" value="ABC2_membrane"/>
    <property type="match status" value="1"/>
</dbReference>
<dbReference type="PANTHER" id="PTHR30413:SF8">
    <property type="entry name" value="TRANSPORT PERMEASE PROTEIN"/>
    <property type="match status" value="1"/>
</dbReference>
<keyword evidence="8 9" id="KW-0472">Membrane</keyword>
<evidence type="ECO:0000256" key="7">
    <source>
        <dbReference type="ARBA" id="ARBA00022989"/>
    </source>
</evidence>
<accession>A0ABW3K203</accession>
<reference evidence="12" key="1">
    <citation type="journal article" date="2019" name="Int. J. Syst. Evol. Microbiol.">
        <title>The Global Catalogue of Microorganisms (GCM) 10K type strain sequencing project: providing services to taxonomists for standard genome sequencing and annotation.</title>
        <authorList>
            <consortium name="The Broad Institute Genomics Platform"/>
            <consortium name="The Broad Institute Genome Sequencing Center for Infectious Disease"/>
            <person name="Wu L."/>
            <person name="Ma J."/>
        </authorList>
    </citation>
    <scope>NUCLEOTIDE SEQUENCE [LARGE SCALE GENOMIC DNA]</scope>
    <source>
        <strain evidence="12">CCUG 58938</strain>
    </source>
</reference>
<sequence>MSQSPPDTVIEPASRLSFNFRELWSYRELFYFFTWRDIKVKYKQTVLGIFWVMLQPLLMMIIFTFFFGRMLGVNTGGIPYSVFAFSGLLLWNFFSTSVTNAGNSMVLNAPIIKKIYFPRLIIPLSSVLASLVDLAVALILFIIYLFFAPVSINILELVFFWPLAFALSLVGAVGLGCWLSALMIKYRDFRFVVSFVMQVAFFLTPIVYPVSRIDLSFLRYVLALNPMYAAITFFRVPLSTDPLDPVLITISICASIVSLLLGLGYFRKTELFFADLA</sequence>
<keyword evidence="12" id="KW-1185">Reference proteome</keyword>
<keyword evidence="6 9" id="KW-0812">Transmembrane</keyword>
<dbReference type="RefSeq" id="WP_377579455.1">
    <property type="nucleotide sequence ID" value="NZ_JBHTKA010000003.1"/>
</dbReference>
<feature type="transmembrane region" description="Helical" evidence="9">
    <location>
        <begin position="191"/>
        <end position="211"/>
    </location>
</feature>
<dbReference type="InterPro" id="IPR047817">
    <property type="entry name" value="ABC2_TM_bact-type"/>
</dbReference>
<dbReference type="EMBL" id="JBHTKA010000003">
    <property type="protein sequence ID" value="MFD1000117.1"/>
    <property type="molecule type" value="Genomic_DNA"/>
</dbReference>